<dbReference type="EMBL" id="JBHSPR010000033">
    <property type="protein sequence ID" value="MFC6020660.1"/>
    <property type="molecule type" value="Genomic_DNA"/>
</dbReference>
<keyword evidence="4" id="KW-1185">Reference proteome</keyword>
<dbReference type="PANTHER" id="PTHR42748">
    <property type="entry name" value="NITROGEN METABOLITE REPRESSION PROTEIN NMRA FAMILY MEMBER"/>
    <property type="match status" value="1"/>
</dbReference>
<evidence type="ECO:0000256" key="2">
    <source>
        <dbReference type="SAM" id="MobiDB-lite"/>
    </source>
</evidence>
<dbReference type="PANTHER" id="PTHR42748:SF3">
    <property type="entry name" value="BLL4366 PROTEIN"/>
    <property type="match status" value="1"/>
</dbReference>
<proteinExistence type="predicted"/>
<sequence>MKIVVIGGTGLIGSKLVTQLGEHGHQAVAASPNTGVNTLTGEGLAEALAGASVVVDVSNSPSFEASAVLEFFETSTRNLLAAEAAAGVGHHVALSVVGTERLPESGYFRAKIAQEKLIEGSAIPFSIVHATQFFEFVRRIADDATQDGKVRMAPVLFQPMSGDDVARAVGRISVGAPSNGRVEIAGPEQTRIDEFFRTTLAGMGDPREVVTDPHARYFGAELTERSLVPGDGAILGEIRYADWPGRAGPRPVDDRGSRTGSQQTHRSRRTERR</sequence>
<accession>A0ABW1KGS5</accession>
<comment type="caution">
    <text evidence="3">The sequence shown here is derived from an EMBL/GenBank/DDBJ whole genome shotgun (WGS) entry which is preliminary data.</text>
</comment>
<dbReference type="Proteomes" id="UP001596203">
    <property type="component" value="Unassembled WGS sequence"/>
</dbReference>
<evidence type="ECO:0000313" key="4">
    <source>
        <dbReference type="Proteomes" id="UP001596203"/>
    </source>
</evidence>
<evidence type="ECO:0000256" key="1">
    <source>
        <dbReference type="ARBA" id="ARBA00022857"/>
    </source>
</evidence>
<protein>
    <submittedName>
        <fullName evidence="3">SDR family oxidoreductase</fullName>
    </submittedName>
</protein>
<gene>
    <name evidence="3" type="ORF">ACFP2T_31370</name>
</gene>
<name>A0ABW1KGS5_9ACTN</name>
<keyword evidence="1" id="KW-0521">NADP</keyword>
<dbReference type="Gene3D" id="3.40.50.720">
    <property type="entry name" value="NAD(P)-binding Rossmann-like Domain"/>
    <property type="match status" value="1"/>
</dbReference>
<evidence type="ECO:0000313" key="3">
    <source>
        <dbReference type="EMBL" id="MFC6020660.1"/>
    </source>
</evidence>
<dbReference type="RefSeq" id="WP_377428139.1">
    <property type="nucleotide sequence ID" value="NZ_JBHSPR010000033.1"/>
</dbReference>
<dbReference type="SUPFAM" id="SSF51735">
    <property type="entry name" value="NAD(P)-binding Rossmann-fold domains"/>
    <property type="match status" value="1"/>
</dbReference>
<organism evidence="3 4">
    <name type="scientific">Plantactinospora solaniradicis</name>
    <dbReference type="NCBI Taxonomy" id="1723736"/>
    <lineage>
        <taxon>Bacteria</taxon>
        <taxon>Bacillati</taxon>
        <taxon>Actinomycetota</taxon>
        <taxon>Actinomycetes</taxon>
        <taxon>Micromonosporales</taxon>
        <taxon>Micromonosporaceae</taxon>
        <taxon>Plantactinospora</taxon>
    </lineage>
</organism>
<dbReference type="InterPro" id="IPR051164">
    <property type="entry name" value="NmrA-like_oxidored"/>
</dbReference>
<feature type="region of interest" description="Disordered" evidence="2">
    <location>
        <begin position="242"/>
        <end position="273"/>
    </location>
</feature>
<dbReference type="InterPro" id="IPR036291">
    <property type="entry name" value="NAD(P)-bd_dom_sf"/>
</dbReference>
<reference evidence="4" key="1">
    <citation type="journal article" date="2019" name="Int. J. Syst. Evol. Microbiol.">
        <title>The Global Catalogue of Microorganisms (GCM) 10K type strain sequencing project: providing services to taxonomists for standard genome sequencing and annotation.</title>
        <authorList>
            <consortium name="The Broad Institute Genomics Platform"/>
            <consortium name="The Broad Institute Genome Sequencing Center for Infectious Disease"/>
            <person name="Wu L."/>
            <person name="Ma J."/>
        </authorList>
    </citation>
    <scope>NUCLEOTIDE SEQUENCE [LARGE SCALE GENOMIC DNA]</scope>
    <source>
        <strain evidence="4">ZS-35-S2</strain>
    </source>
</reference>